<feature type="compositionally biased region" description="Polar residues" evidence="1">
    <location>
        <begin position="88"/>
        <end position="98"/>
    </location>
</feature>
<evidence type="ECO:0000313" key="4">
    <source>
        <dbReference type="Proteomes" id="UP001603857"/>
    </source>
</evidence>
<protein>
    <recommendedName>
        <fullName evidence="5">Transmembrane protein</fullName>
    </recommendedName>
</protein>
<proteinExistence type="predicted"/>
<feature type="region of interest" description="Disordered" evidence="1">
    <location>
        <begin position="40"/>
        <end position="146"/>
    </location>
</feature>
<accession>A0ABD1LCF4</accession>
<dbReference type="AlphaFoldDB" id="A0ABD1LCF4"/>
<gene>
    <name evidence="3" type="ORF">Fmac_030120</name>
</gene>
<keyword evidence="2" id="KW-0732">Signal</keyword>
<organism evidence="3 4">
    <name type="scientific">Flemingia macrophylla</name>
    <dbReference type="NCBI Taxonomy" id="520843"/>
    <lineage>
        <taxon>Eukaryota</taxon>
        <taxon>Viridiplantae</taxon>
        <taxon>Streptophyta</taxon>
        <taxon>Embryophyta</taxon>
        <taxon>Tracheophyta</taxon>
        <taxon>Spermatophyta</taxon>
        <taxon>Magnoliopsida</taxon>
        <taxon>eudicotyledons</taxon>
        <taxon>Gunneridae</taxon>
        <taxon>Pentapetalae</taxon>
        <taxon>rosids</taxon>
        <taxon>fabids</taxon>
        <taxon>Fabales</taxon>
        <taxon>Fabaceae</taxon>
        <taxon>Papilionoideae</taxon>
        <taxon>50 kb inversion clade</taxon>
        <taxon>NPAAA clade</taxon>
        <taxon>indigoferoid/millettioid clade</taxon>
        <taxon>Phaseoleae</taxon>
        <taxon>Flemingia</taxon>
    </lineage>
</organism>
<evidence type="ECO:0008006" key="5">
    <source>
        <dbReference type="Google" id="ProtNLM"/>
    </source>
</evidence>
<evidence type="ECO:0000313" key="3">
    <source>
        <dbReference type="EMBL" id="KAL2321151.1"/>
    </source>
</evidence>
<dbReference type="EMBL" id="JBGMDY010000010">
    <property type="protein sequence ID" value="KAL2321151.1"/>
    <property type="molecule type" value="Genomic_DNA"/>
</dbReference>
<feature type="compositionally biased region" description="Basic and acidic residues" evidence="1">
    <location>
        <begin position="129"/>
        <end position="145"/>
    </location>
</feature>
<feature type="chain" id="PRO_5044751598" description="Transmembrane protein" evidence="2">
    <location>
        <begin position="26"/>
        <end position="166"/>
    </location>
</feature>
<reference evidence="3 4" key="1">
    <citation type="submission" date="2024-08" db="EMBL/GenBank/DDBJ databases">
        <title>Insights into the chromosomal genome structure of Flemingia macrophylla.</title>
        <authorList>
            <person name="Ding Y."/>
            <person name="Zhao Y."/>
            <person name="Bi W."/>
            <person name="Wu M."/>
            <person name="Zhao G."/>
            <person name="Gong Y."/>
            <person name="Li W."/>
            <person name="Zhang P."/>
        </authorList>
    </citation>
    <scope>NUCLEOTIDE SEQUENCE [LARGE SCALE GENOMIC DNA]</scope>
    <source>
        <strain evidence="3">DYQJB</strain>
        <tissue evidence="3">Leaf</tissue>
    </source>
</reference>
<evidence type="ECO:0000256" key="1">
    <source>
        <dbReference type="SAM" id="MobiDB-lite"/>
    </source>
</evidence>
<sequence length="166" mass="17981">MPMISLSSISLASLMLLIIVCTIFAQLTTVSADLKMRKLGPLTSPPPPPSRGVAQHPQPRLSNYDAWEGKLETGKESQSCDEGDVGQYVQTQDGSDTGDSMKGMKSRDWIGGSEGQTSKAEEVATNESRNNEDEARSQNTVKDDIELSIPQVSKDLDTVAKPWGIK</sequence>
<comment type="caution">
    <text evidence="3">The sequence shown here is derived from an EMBL/GenBank/DDBJ whole genome shotgun (WGS) entry which is preliminary data.</text>
</comment>
<feature type="signal peptide" evidence="2">
    <location>
        <begin position="1"/>
        <end position="25"/>
    </location>
</feature>
<keyword evidence="4" id="KW-1185">Reference proteome</keyword>
<evidence type="ECO:0000256" key="2">
    <source>
        <dbReference type="SAM" id="SignalP"/>
    </source>
</evidence>
<name>A0ABD1LCF4_9FABA</name>
<dbReference type="Proteomes" id="UP001603857">
    <property type="component" value="Unassembled WGS sequence"/>
</dbReference>